<dbReference type="eggNOG" id="ENOG502QUAI">
    <property type="taxonomic scope" value="Eukaryota"/>
</dbReference>
<feature type="compositionally biased region" description="Low complexity" evidence="9">
    <location>
        <begin position="8"/>
        <end position="31"/>
    </location>
</feature>
<reference evidence="11 13" key="2">
    <citation type="journal article" date="2013" name="Nature">
        <title>Insights into bilaterian evolution from three spiralian genomes.</title>
        <authorList>
            <person name="Simakov O."/>
            <person name="Marletaz F."/>
            <person name="Cho S.J."/>
            <person name="Edsinger-Gonzales E."/>
            <person name="Havlak P."/>
            <person name="Hellsten U."/>
            <person name="Kuo D.H."/>
            <person name="Larsson T."/>
            <person name="Lv J."/>
            <person name="Arendt D."/>
            <person name="Savage R."/>
            <person name="Osoegawa K."/>
            <person name="de Jong P."/>
            <person name="Grimwood J."/>
            <person name="Chapman J.A."/>
            <person name="Shapiro H."/>
            <person name="Aerts A."/>
            <person name="Otillar R.P."/>
            <person name="Terry A.Y."/>
            <person name="Boore J.L."/>
            <person name="Grigoriev I.V."/>
            <person name="Lindberg D.R."/>
            <person name="Seaver E.C."/>
            <person name="Weisblat D.A."/>
            <person name="Putnam N.H."/>
            <person name="Rokhsar D.S."/>
        </authorList>
    </citation>
    <scope>NUCLEOTIDE SEQUENCE</scope>
</reference>
<sequence length="192" mass="21133">MSELDMHSNNGQANGRASNSSNNSNNNSSNNRSQKCYVIKEVYENGSALENFESQLDCAIYSNIETIIIEPTKLGKETSSWISLGNWIKFSSLASGVTCLSVGLVIPDRPIFYAPLGVFSFISGAVYAVSWQLDPCSRYKVERDQSKLQCLPVSNLRSSSPIVIVRKSGIPSFLYAVVSVSALSYSIWRIIK</sequence>
<evidence type="ECO:0000313" key="13">
    <source>
        <dbReference type="Proteomes" id="UP000015101"/>
    </source>
</evidence>
<reference evidence="12" key="3">
    <citation type="submission" date="2015-06" db="UniProtKB">
        <authorList>
            <consortium name="EnsemblMetazoa"/>
        </authorList>
    </citation>
    <scope>IDENTIFICATION</scope>
</reference>
<keyword evidence="13" id="KW-1185">Reference proteome</keyword>
<feature type="transmembrane region" description="Helical" evidence="10">
    <location>
        <begin position="112"/>
        <end position="133"/>
    </location>
</feature>
<dbReference type="InterPro" id="IPR026120">
    <property type="entry name" value="TMEM11"/>
</dbReference>
<gene>
    <name evidence="12" type="primary">20198943</name>
    <name evidence="11" type="ORF">HELRODRAFT_160886</name>
</gene>
<accession>T1EQU3</accession>
<feature type="region of interest" description="Disordered" evidence="9">
    <location>
        <begin position="1"/>
        <end position="31"/>
    </location>
</feature>
<dbReference type="PANTHER" id="PTHR15099">
    <property type="entry name" value="PROTEIN PM1"/>
    <property type="match status" value="1"/>
</dbReference>
<keyword evidence="8 10" id="KW-0472">Membrane</keyword>
<dbReference type="InParanoid" id="T1EQU3"/>
<keyword evidence="6 10" id="KW-1133">Transmembrane helix</keyword>
<protein>
    <recommendedName>
        <fullName evidence="14">Transmembrane protein 11</fullName>
    </recommendedName>
</protein>
<evidence type="ECO:0000313" key="11">
    <source>
        <dbReference type="EMBL" id="ESO06691.1"/>
    </source>
</evidence>
<comment type="similarity">
    <text evidence="3">Belongs to the TMEM11 family.</text>
</comment>
<evidence type="ECO:0000256" key="2">
    <source>
        <dbReference type="ARBA" id="ARBA00004448"/>
    </source>
</evidence>
<dbReference type="Proteomes" id="UP000015101">
    <property type="component" value="Unassembled WGS sequence"/>
</dbReference>
<keyword evidence="7" id="KW-0496">Mitochondrion</keyword>
<dbReference type="PANTHER" id="PTHR15099:SF2">
    <property type="entry name" value="TRANSMEMBRANE PROTEIN 11, MITOCHONDRIAL"/>
    <property type="match status" value="1"/>
</dbReference>
<evidence type="ECO:0000256" key="1">
    <source>
        <dbReference type="ARBA" id="ARBA00002812"/>
    </source>
</evidence>
<evidence type="ECO:0000256" key="6">
    <source>
        <dbReference type="ARBA" id="ARBA00022989"/>
    </source>
</evidence>
<dbReference type="FunCoup" id="T1EQU3">
    <property type="interactions" value="595"/>
</dbReference>
<feature type="transmembrane region" description="Helical" evidence="10">
    <location>
        <begin position="87"/>
        <end position="106"/>
    </location>
</feature>
<evidence type="ECO:0000256" key="3">
    <source>
        <dbReference type="ARBA" id="ARBA00006060"/>
    </source>
</evidence>
<dbReference type="EMBL" id="AMQM01000683">
    <property type="status" value="NOT_ANNOTATED_CDS"/>
    <property type="molecule type" value="Genomic_DNA"/>
</dbReference>
<dbReference type="GO" id="GO:0005743">
    <property type="term" value="C:mitochondrial inner membrane"/>
    <property type="evidence" value="ECO:0000318"/>
    <property type="project" value="GO_Central"/>
</dbReference>
<organism evidence="12 13">
    <name type="scientific">Helobdella robusta</name>
    <name type="common">Californian leech</name>
    <dbReference type="NCBI Taxonomy" id="6412"/>
    <lineage>
        <taxon>Eukaryota</taxon>
        <taxon>Metazoa</taxon>
        <taxon>Spiralia</taxon>
        <taxon>Lophotrochozoa</taxon>
        <taxon>Annelida</taxon>
        <taxon>Clitellata</taxon>
        <taxon>Hirudinea</taxon>
        <taxon>Rhynchobdellida</taxon>
        <taxon>Glossiphoniidae</taxon>
        <taxon>Helobdella</taxon>
    </lineage>
</organism>
<feature type="transmembrane region" description="Helical" evidence="10">
    <location>
        <begin position="173"/>
        <end position="191"/>
    </location>
</feature>
<evidence type="ECO:0000256" key="8">
    <source>
        <dbReference type="ARBA" id="ARBA00023136"/>
    </source>
</evidence>
<dbReference type="EnsemblMetazoa" id="HelroT160886">
    <property type="protein sequence ID" value="HelroP160886"/>
    <property type="gene ID" value="HelroG160886"/>
</dbReference>
<evidence type="ECO:0000256" key="7">
    <source>
        <dbReference type="ARBA" id="ARBA00023128"/>
    </source>
</evidence>
<dbReference type="GeneID" id="20198943"/>
<name>T1EQU3_HELRO</name>
<dbReference type="STRING" id="6412.T1EQU3"/>
<evidence type="ECO:0000313" key="12">
    <source>
        <dbReference type="EnsemblMetazoa" id="HelroP160886"/>
    </source>
</evidence>
<dbReference type="EMBL" id="KB096324">
    <property type="protein sequence ID" value="ESO06691.1"/>
    <property type="molecule type" value="Genomic_DNA"/>
</dbReference>
<proteinExistence type="inferred from homology"/>
<evidence type="ECO:0000256" key="4">
    <source>
        <dbReference type="ARBA" id="ARBA00022692"/>
    </source>
</evidence>
<dbReference type="CTD" id="20198943"/>
<keyword evidence="5" id="KW-0999">Mitochondrion inner membrane</keyword>
<evidence type="ECO:0000256" key="9">
    <source>
        <dbReference type="SAM" id="MobiDB-lite"/>
    </source>
</evidence>
<evidence type="ECO:0008006" key="14">
    <source>
        <dbReference type="Google" id="ProtNLM"/>
    </source>
</evidence>
<dbReference type="AlphaFoldDB" id="T1EQU3"/>
<dbReference type="Pfam" id="PF14972">
    <property type="entry name" value="Mito_morph_reg"/>
    <property type="match status" value="1"/>
</dbReference>
<dbReference type="OrthoDB" id="9970856at2759"/>
<evidence type="ECO:0000256" key="10">
    <source>
        <dbReference type="SAM" id="Phobius"/>
    </source>
</evidence>
<dbReference type="RefSeq" id="XP_009016059.1">
    <property type="nucleotide sequence ID" value="XM_009017811.1"/>
</dbReference>
<evidence type="ECO:0000256" key="5">
    <source>
        <dbReference type="ARBA" id="ARBA00022792"/>
    </source>
</evidence>
<dbReference type="HOGENOM" id="CLU_095460_0_0_1"/>
<comment type="subcellular location">
    <subcellularLocation>
        <location evidence="2">Mitochondrion inner membrane</location>
        <topology evidence="2">Multi-pass membrane protein</topology>
    </subcellularLocation>
</comment>
<reference evidence="13" key="1">
    <citation type="submission" date="2012-12" db="EMBL/GenBank/DDBJ databases">
        <authorList>
            <person name="Hellsten U."/>
            <person name="Grimwood J."/>
            <person name="Chapman J.A."/>
            <person name="Shapiro H."/>
            <person name="Aerts A."/>
            <person name="Otillar R.P."/>
            <person name="Terry A.Y."/>
            <person name="Boore J.L."/>
            <person name="Simakov O."/>
            <person name="Marletaz F."/>
            <person name="Cho S.-J."/>
            <person name="Edsinger-Gonzales E."/>
            <person name="Havlak P."/>
            <person name="Kuo D.-H."/>
            <person name="Larsson T."/>
            <person name="Lv J."/>
            <person name="Arendt D."/>
            <person name="Savage R."/>
            <person name="Osoegawa K."/>
            <person name="de Jong P."/>
            <person name="Lindberg D.R."/>
            <person name="Seaver E.C."/>
            <person name="Weisblat D.A."/>
            <person name="Putnam N.H."/>
            <person name="Grigoriev I.V."/>
            <person name="Rokhsar D.S."/>
        </authorList>
    </citation>
    <scope>NUCLEOTIDE SEQUENCE</scope>
</reference>
<keyword evidence="4 10" id="KW-0812">Transmembrane</keyword>
<dbReference type="KEGG" id="hro:HELRODRAFT_160886"/>
<dbReference type="OMA" id="IGNCLHK"/>
<comment type="function">
    <text evidence="1">Plays a role in mitochondrial morphogenesis.</text>
</comment>
<dbReference type="GO" id="GO:0007007">
    <property type="term" value="P:inner mitochondrial membrane organization"/>
    <property type="evidence" value="ECO:0000318"/>
    <property type="project" value="GO_Central"/>
</dbReference>